<comment type="similarity">
    <text evidence="2 10">Belongs to the purine nucleoside phosphorylase YfiH/LACC1 family.</text>
</comment>
<name>A0A172XB69_BORTU</name>
<gene>
    <name evidence="11" type="ORF">A7978_02340</name>
</gene>
<keyword evidence="3" id="KW-0808">Transferase</keyword>
<dbReference type="GO" id="GO:0017061">
    <property type="term" value="F:S-methyl-5-thioadenosine phosphorylase activity"/>
    <property type="evidence" value="ECO:0007669"/>
    <property type="project" value="UniProtKB-EC"/>
</dbReference>
<keyword evidence="4" id="KW-0479">Metal-binding</keyword>
<dbReference type="Gene3D" id="3.60.140.10">
    <property type="entry name" value="CNF1/YfiH-like putative cysteine hydrolases"/>
    <property type="match status" value="1"/>
</dbReference>
<evidence type="ECO:0000256" key="6">
    <source>
        <dbReference type="ARBA" id="ARBA00022833"/>
    </source>
</evidence>
<comment type="catalytic activity">
    <reaction evidence="9">
        <text>S-methyl-5'-thioadenosine + phosphate = 5-(methylsulfanyl)-alpha-D-ribose 1-phosphate + adenine</text>
        <dbReference type="Rhea" id="RHEA:11852"/>
        <dbReference type="ChEBI" id="CHEBI:16708"/>
        <dbReference type="ChEBI" id="CHEBI:17509"/>
        <dbReference type="ChEBI" id="CHEBI:43474"/>
        <dbReference type="ChEBI" id="CHEBI:58533"/>
        <dbReference type="EC" id="2.4.2.28"/>
    </reaction>
    <physiologicalReaction direction="left-to-right" evidence="9">
        <dbReference type="Rhea" id="RHEA:11853"/>
    </physiologicalReaction>
</comment>
<evidence type="ECO:0000256" key="2">
    <source>
        <dbReference type="ARBA" id="ARBA00007353"/>
    </source>
</evidence>
<dbReference type="SUPFAM" id="SSF64438">
    <property type="entry name" value="CNF1/YfiH-like putative cysteine hydrolases"/>
    <property type="match status" value="1"/>
</dbReference>
<evidence type="ECO:0000256" key="1">
    <source>
        <dbReference type="ARBA" id="ARBA00000553"/>
    </source>
</evidence>
<evidence type="ECO:0000313" key="12">
    <source>
        <dbReference type="Proteomes" id="UP000264231"/>
    </source>
</evidence>
<dbReference type="Pfam" id="PF02578">
    <property type="entry name" value="Cu-oxidase_4"/>
    <property type="match status" value="1"/>
</dbReference>
<dbReference type="RefSeq" id="WP_119024166.1">
    <property type="nucleotide sequence ID" value="NZ_CP015629.1"/>
</dbReference>
<comment type="catalytic activity">
    <reaction evidence="8">
        <text>adenosine + phosphate = alpha-D-ribose 1-phosphate + adenine</text>
        <dbReference type="Rhea" id="RHEA:27642"/>
        <dbReference type="ChEBI" id="CHEBI:16335"/>
        <dbReference type="ChEBI" id="CHEBI:16708"/>
        <dbReference type="ChEBI" id="CHEBI:43474"/>
        <dbReference type="ChEBI" id="CHEBI:57720"/>
        <dbReference type="EC" id="2.4.2.1"/>
    </reaction>
    <physiologicalReaction direction="left-to-right" evidence="8">
        <dbReference type="Rhea" id="RHEA:27643"/>
    </physiologicalReaction>
</comment>
<comment type="catalytic activity">
    <reaction evidence="1">
        <text>inosine + phosphate = alpha-D-ribose 1-phosphate + hypoxanthine</text>
        <dbReference type="Rhea" id="RHEA:27646"/>
        <dbReference type="ChEBI" id="CHEBI:17368"/>
        <dbReference type="ChEBI" id="CHEBI:17596"/>
        <dbReference type="ChEBI" id="CHEBI:43474"/>
        <dbReference type="ChEBI" id="CHEBI:57720"/>
        <dbReference type="EC" id="2.4.2.1"/>
    </reaction>
    <physiologicalReaction direction="left-to-right" evidence="1">
        <dbReference type="Rhea" id="RHEA:27647"/>
    </physiologicalReaction>
</comment>
<protein>
    <recommendedName>
        <fullName evidence="10">Purine nucleoside phosphorylase</fullName>
    </recommendedName>
</protein>
<evidence type="ECO:0000256" key="10">
    <source>
        <dbReference type="RuleBase" id="RU361274"/>
    </source>
</evidence>
<dbReference type="PANTHER" id="PTHR30616:SF2">
    <property type="entry name" value="PURINE NUCLEOSIDE PHOSPHORYLASE LACC1"/>
    <property type="match status" value="1"/>
</dbReference>
<dbReference type="EMBL" id="CP015629">
    <property type="protein sequence ID" value="ANF33935.1"/>
    <property type="molecule type" value="Genomic_DNA"/>
</dbReference>
<comment type="catalytic activity">
    <reaction evidence="7">
        <text>adenosine + H2O + H(+) = inosine + NH4(+)</text>
        <dbReference type="Rhea" id="RHEA:24408"/>
        <dbReference type="ChEBI" id="CHEBI:15377"/>
        <dbReference type="ChEBI" id="CHEBI:15378"/>
        <dbReference type="ChEBI" id="CHEBI:16335"/>
        <dbReference type="ChEBI" id="CHEBI:17596"/>
        <dbReference type="ChEBI" id="CHEBI:28938"/>
        <dbReference type="EC" id="3.5.4.4"/>
    </reaction>
    <physiologicalReaction direction="left-to-right" evidence="7">
        <dbReference type="Rhea" id="RHEA:24409"/>
    </physiologicalReaction>
</comment>
<dbReference type="AlphaFoldDB" id="A0A172XB69"/>
<organism evidence="11 12">
    <name type="scientific">Borrelia turicatae</name>
    <dbReference type="NCBI Taxonomy" id="142"/>
    <lineage>
        <taxon>Bacteria</taxon>
        <taxon>Pseudomonadati</taxon>
        <taxon>Spirochaetota</taxon>
        <taxon>Spirochaetia</taxon>
        <taxon>Spirochaetales</taxon>
        <taxon>Borreliaceae</taxon>
        <taxon>Borrelia</taxon>
    </lineage>
</organism>
<proteinExistence type="inferred from homology"/>
<sequence length="229" mass="26747">MRVVENEFYYEFELDPSIKLIYTKKPFDLNIRDISIDNLSFIPKDKKVKYLKQLHTNVVYEVSDDFVNFQEGDGLVSSSCNVALLAYYADCLPIYIFDKSKKYIGLAHSGYKGSFKLIILKMLFMFESMGSNFEDLKIVFGPYNRLCCYEVSLEFLSEINLKFSKKLLDMSFCKKDDKIYFDNANFNLGLISNFNLDVEDSGLCTYCNCNLYSHRKFKGKRSYAAIWRT</sequence>
<reference evidence="11 12" key="1">
    <citation type="submission" date="2016-05" db="EMBL/GenBank/DDBJ databases">
        <title>Chromosome and linear plasmid sequence of a 2015 human isolate of tick-borne relapsing fever spirochete, Borrelia turicatae.</title>
        <authorList>
            <person name="Kingry L.C."/>
            <person name="Dhwani B."/>
            <person name="Replogle A."/>
            <person name="Sexton C."/>
            <person name="Rowe L."/>
            <person name="Stermole B.M."/>
            <person name="Christensen A.M."/>
            <person name="Schriefer M.E."/>
        </authorList>
    </citation>
    <scope>NUCLEOTIDE SEQUENCE [LARGE SCALE GENOMIC DNA]</scope>
    <source>
        <strain evidence="11 12">BTE5EL</strain>
    </source>
</reference>
<evidence type="ECO:0000313" key="11">
    <source>
        <dbReference type="EMBL" id="ANF33935.1"/>
    </source>
</evidence>
<dbReference type="PANTHER" id="PTHR30616">
    <property type="entry name" value="UNCHARACTERIZED PROTEIN YFIH"/>
    <property type="match status" value="1"/>
</dbReference>
<dbReference type="InterPro" id="IPR003730">
    <property type="entry name" value="Cu_polyphenol_OxRdtase"/>
</dbReference>
<evidence type="ECO:0000256" key="3">
    <source>
        <dbReference type="ARBA" id="ARBA00022679"/>
    </source>
</evidence>
<dbReference type="NCBIfam" id="TIGR00726">
    <property type="entry name" value="peptidoglycan editing factor PgeF"/>
    <property type="match status" value="1"/>
</dbReference>
<dbReference type="CDD" id="cd16833">
    <property type="entry name" value="YfiH"/>
    <property type="match status" value="1"/>
</dbReference>
<dbReference type="GO" id="GO:0016787">
    <property type="term" value="F:hydrolase activity"/>
    <property type="evidence" value="ECO:0007669"/>
    <property type="project" value="UniProtKB-KW"/>
</dbReference>
<evidence type="ECO:0000256" key="4">
    <source>
        <dbReference type="ARBA" id="ARBA00022723"/>
    </source>
</evidence>
<dbReference type="GO" id="GO:0005507">
    <property type="term" value="F:copper ion binding"/>
    <property type="evidence" value="ECO:0007669"/>
    <property type="project" value="TreeGrafter"/>
</dbReference>
<accession>A0A172XB69</accession>
<dbReference type="InterPro" id="IPR011324">
    <property type="entry name" value="Cytotoxic_necrot_fac-like_cat"/>
</dbReference>
<evidence type="ECO:0000256" key="5">
    <source>
        <dbReference type="ARBA" id="ARBA00022801"/>
    </source>
</evidence>
<keyword evidence="6" id="KW-0862">Zinc</keyword>
<keyword evidence="5" id="KW-0378">Hydrolase</keyword>
<dbReference type="Proteomes" id="UP000264231">
    <property type="component" value="Chromosome"/>
</dbReference>
<evidence type="ECO:0000256" key="7">
    <source>
        <dbReference type="ARBA" id="ARBA00047989"/>
    </source>
</evidence>
<dbReference type="InterPro" id="IPR038371">
    <property type="entry name" value="Cu_polyphenol_OxRdtase_sf"/>
</dbReference>
<evidence type="ECO:0000256" key="9">
    <source>
        <dbReference type="ARBA" id="ARBA00049893"/>
    </source>
</evidence>
<evidence type="ECO:0000256" key="8">
    <source>
        <dbReference type="ARBA" id="ARBA00048968"/>
    </source>
</evidence>